<proteinExistence type="predicted"/>
<evidence type="ECO:0000256" key="1">
    <source>
        <dbReference type="SAM" id="MobiDB-lite"/>
    </source>
</evidence>
<keyword evidence="3" id="KW-1185">Reference proteome</keyword>
<dbReference type="AlphaFoldDB" id="A0A5C1AJH0"/>
<organism evidence="2 3">
    <name type="scientific">Limnoglobus roseus</name>
    <dbReference type="NCBI Taxonomy" id="2598579"/>
    <lineage>
        <taxon>Bacteria</taxon>
        <taxon>Pseudomonadati</taxon>
        <taxon>Planctomycetota</taxon>
        <taxon>Planctomycetia</taxon>
        <taxon>Gemmatales</taxon>
        <taxon>Gemmataceae</taxon>
        <taxon>Limnoglobus</taxon>
    </lineage>
</organism>
<dbReference type="OrthoDB" id="9812700at2"/>
<name>A0A5C1AJH0_9BACT</name>
<evidence type="ECO:0008006" key="4">
    <source>
        <dbReference type="Google" id="ProtNLM"/>
    </source>
</evidence>
<accession>A0A5C1AJH0</accession>
<dbReference type="InterPro" id="IPR032585">
    <property type="entry name" value="DUF4912"/>
</dbReference>
<reference evidence="3" key="1">
    <citation type="submission" date="2019-08" db="EMBL/GenBank/DDBJ databases">
        <title>Limnoglobus roseus gen. nov., sp. nov., a novel freshwater planctomycete with a giant genome from the family Gemmataceae.</title>
        <authorList>
            <person name="Kulichevskaya I.S."/>
            <person name="Naumoff D.G."/>
            <person name="Miroshnikov K."/>
            <person name="Ivanova A."/>
            <person name="Philippov D.A."/>
            <person name="Hakobyan A."/>
            <person name="Rijpstra I.C."/>
            <person name="Sinninghe Damste J.S."/>
            <person name="Liesack W."/>
            <person name="Dedysh S.N."/>
        </authorList>
    </citation>
    <scope>NUCLEOTIDE SEQUENCE [LARGE SCALE GENOMIC DNA]</scope>
    <source>
        <strain evidence="3">PX52</strain>
    </source>
</reference>
<protein>
    <recommendedName>
        <fullName evidence="4">DUF4912 domain-containing protein</fullName>
    </recommendedName>
</protein>
<evidence type="ECO:0000313" key="3">
    <source>
        <dbReference type="Proteomes" id="UP000324974"/>
    </source>
</evidence>
<feature type="compositionally biased region" description="Low complexity" evidence="1">
    <location>
        <begin position="1"/>
        <end position="11"/>
    </location>
</feature>
<sequence length="397" mass="42994">MKAIPAPSAAKTTKKPKPPAGRSTKPSRLTAAKPKIAANPVKAGPARIATPGKKSPKPIAKAPVPAATAKKAAPSAAPKLVKPVAEKAALNGNHKATKSAEKSSHTRPVPPPLKVIETTIPPDKDLSLKSKNPAKDRIFLMVPDPHWLHAHWELTLQSVQRAEASLGQDWHGAKPIIRLFDVTSQDTTSTSEAAVRDIVIHGGCSHWYIDVPQPPRTYRADIGYLSRRGDFKVLARSNVVTPPKAGASEVLDENWTADVDEMTAERLLAMSTGFETTEGPSQLRELFDDQLKRGKDGVFGTGAVLPEKLKKFDFTIDAELIVTGRTDASAHVTLQNEPVKLRPDGSFMMRYALTDGRQILPAVAESADGMEERTIVLAIERNTKHLDPTTHDMYGES</sequence>
<dbReference type="KEGG" id="lrs:PX52LOC_04024"/>
<feature type="region of interest" description="Disordered" evidence="1">
    <location>
        <begin position="1"/>
        <end position="80"/>
    </location>
</feature>
<dbReference type="RefSeq" id="WP_149111705.1">
    <property type="nucleotide sequence ID" value="NZ_CP042425.1"/>
</dbReference>
<feature type="region of interest" description="Disordered" evidence="1">
    <location>
        <begin position="93"/>
        <end position="119"/>
    </location>
</feature>
<dbReference type="Pfam" id="PF16258">
    <property type="entry name" value="DUF4912"/>
    <property type="match status" value="1"/>
</dbReference>
<feature type="compositionally biased region" description="Low complexity" evidence="1">
    <location>
        <begin position="51"/>
        <end position="80"/>
    </location>
</feature>
<dbReference type="EMBL" id="CP042425">
    <property type="protein sequence ID" value="QEL17048.1"/>
    <property type="molecule type" value="Genomic_DNA"/>
</dbReference>
<gene>
    <name evidence="2" type="ORF">PX52LOC_04024</name>
</gene>
<dbReference type="Proteomes" id="UP000324974">
    <property type="component" value="Chromosome"/>
</dbReference>
<evidence type="ECO:0000313" key="2">
    <source>
        <dbReference type="EMBL" id="QEL17048.1"/>
    </source>
</evidence>